<evidence type="ECO:0008006" key="3">
    <source>
        <dbReference type="Google" id="ProtNLM"/>
    </source>
</evidence>
<accession>L7U581</accession>
<dbReference type="SUPFAM" id="SSF52540">
    <property type="entry name" value="P-loop containing nucleoside triphosphate hydrolases"/>
    <property type="match status" value="1"/>
</dbReference>
<protein>
    <recommendedName>
        <fullName evidence="3">AAA+ ATPase domain-containing protein</fullName>
    </recommendedName>
</protein>
<dbReference type="eggNOG" id="COG1192">
    <property type="taxonomic scope" value="Bacteria"/>
</dbReference>
<dbReference type="OrthoDB" id="1625426at2"/>
<dbReference type="KEGG" id="msd:MYSTI_01959"/>
<dbReference type="AlphaFoldDB" id="L7U581"/>
<dbReference type="InterPro" id="IPR027417">
    <property type="entry name" value="P-loop_NTPase"/>
</dbReference>
<gene>
    <name evidence="1" type="ordered locus">MYSTI_01959</name>
</gene>
<reference evidence="1 2" key="1">
    <citation type="journal article" date="2013" name="Genome Announc.">
        <title>Complete genome sequence of Myxococcus stipitatus strain DSM 14675, a fruiting myxobacterium.</title>
        <authorList>
            <person name="Huntley S."/>
            <person name="Kneip S."/>
            <person name="Treuner-Lange A."/>
            <person name="Sogaard-Andersen L."/>
        </authorList>
    </citation>
    <scope>NUCLEOTIDE SEQUENCE [LARGE SCALE GENOMIC DNA]</scope>
    <source>
        <strain evidence="2">DSM 14675 / JCM 12634 / Mx s8</strain>
    </source>
</reference>
<dbReference type="PATRIC" id="fig|1278073.3.peg.1997"/>
<organism evidence="1 2">
    <name type="scientific">Myxococcus stipitatus (strain DSM 14675 / JCM 12634 / Mx s8)</name>
    <dbReference type="NCBI Taxonomy" id="1278073"/>
    <lineage>
        <taxon>Bacteria</taxon>
        <taxon>Pseudomonadati</taxon>
        <taxon>Myxococcota</taxon>
        <taxon>Myxococcia</taxon>
        <taxon>Myxococcales</taxon>
        <taxon>Cystobacterineae</taxon>
        <taxon>Myxococcaceae</taxon>
        <taxon>Myxococcus</taxon>
    </lineage>
</organism>
<dbReference type="HOGENOM" id="CLU_064891_2_1_7"/>
<keyword evidence="2" id="KW-1185">Reference proteome</keyword>
<dbReference type="Pfam" id="PF13479">
    <property type="entry name" value="AAA_24"/>
    <property type="match status" value="1"/>
</dbReference>
<evidence type="ECO:0000313" key="2">
    <source>
        <dbReference type="Proteomes" id="UP000011131"/>
    </source>
</evidence>
<proteinExistence type="predicted"/>
<evidence type="ECO:0000313" key="1">
    <source>
        <dbReference type="EMBL" id="AGC43288.1"/>
    </source>
</evidence>
<dbReference type="EMBL" id="CP004025">
    <property type="protein sequence ID" value="AGC43288.1"/>
    <property type="molecule type" value="Genomic_DNA"/>
</dbReference>
<dbReference type="STRING" id="1278073.MYSTI_01959"/>
<dbReference type="RefSeq" id="WP_015347550.1">
    <property type="nucleotide sequence ID" value="NC_020126.1"/>
</dbReference>
<name>L7U581_MYXSD</name>
<dbReference type="Proteomes" id="UP000011131">
    <property type="component" value="Chromosome"/>
</dbReference>
<sequence length="298" mass="32117">MAFGTLATRKNAKLRLLLTGTSGSGKTYNALLIAKVLADGRDIGLGDSERGSSQKYAGMPGMPPFYAKDFEEKTPQEFIEFIREAAAAGISVFIGDSYSHAWMKALEIVDAMGGNKFSNGWKHVTPLLAQLTDALLSYPGHVICTAREKSEYVVEKDEKGRAVPRKVGMAPVLRDGADYDFDVVLSLSPDGTFAVTKTRCSALRDLVTARGNAFRWADVLAVAELLKTWLSDGAPVSPRDVLADRIRFASSVDALAAIGPDIKAQVAAGTLAQEDREALLKLYATRKAELTQAAEVML</sequence>